<feature type="modified residue" description="N6-(pyridoxal phosphate)lysine" evidence="8">
    <location>
        <position position="48"/>
    </location>
</feature>
<proteinExistence type="inferred from homology"/>
<feature type="domain" description="Orn/DAP/Arg decarboxylase 2 N-terminal" evidence="9">
    <location>
        <begin position="40"/>
        <end position="264"/>
    </location>
</feature>
<feature type="active site" description="Proton donor" evidence="8">
    <location>
        <position position="326"/>
    </location>
</feature>
<dbReference type="InterPro" id="IPR022644">
    <property type="entry name" value="De-COase2_N"/>
</dbReference>
<comment type="pathway">
    <text evidence="5">Amine and polyamine biosynthesis; putrescine biosynthesis via L-ornithine pathway; putrescine from L-ornithine: step 1/1.</text>
</comment>
<dbReference type="KEGG" id="fil:BN1229_v1_2597"/>
<sequence>MEKLASAAALIQSRRPEKPVLGLRPQAAGRAARWFIDNFDGDVAYAYKANSSVFLIGALYGAGIRHFDVASLPELEDAATIPGAELHFMHPVKSRSAIRRAYDLGVRSFSLDGLDELTKIVEETTGADGRPARDLKLFVRVAVPAINSLIPLEHKFGIAGAAAADLLVKTRQVAAELGITFHVGSQTTTPDAFVAALQAVRELIGVAGVVVDRIDVGGGYPSRYPNSEPSPLVDFIDAIDAGLEEMPVREDVRVMCEPGRALVAEAESLIVRVDARRGSHLYINDGSYGTLFDAAHLGFVFPARMVSREPEAGEPLTGFELWGPTCDSIDHMPGPFMLPASIRPGDYIEIGNIGAYGRAMAGKFNGYGDYEEVILLDEPQVTMYSEDAAVPARFARG</sequence>
<name>A0A0D6JJN6_9HYPH</name>
<evidence type="ECO:0000256" key="3">
    <source>
        <dbReference type="ARBA" id="ARBA00022898"/>
    </source>
</evidence>
<evidence type="ECO:0000256" key="5">
    <source>
        <dbReference type="ARBA" id="ARBA00034115"/>
    </source>
</evidence>
<dbReference type="SUPFAM" id="SSF50621">
    <property type="entry name" value="Alanine racemase C-terminal domain-like"/>
    <property type="match status" value="1"/>
</dbReference>
<dbReference type="SUPFAM" id="SSF51419">
    <property type="entry name" value="PLP-binding barrel"/>
    <property type="match status" value="1"/>
</dbReference>
<dbReference type="PRINTS" id="PR01182">
    <property type="entry name" value="ORNDCRBXLASE"/>
</dbReference>
<evidence type="ECO:0000313" key="10">
    <source>
        <dbReference type="EMBL" id="CPR21887.1"/>
    </source>
</evidence>
<evidence type="ECO:0000256" key="6">
    <source>
        <dbReference type="ARBA" id="ARBA00034138"/>
    </source>
</evidence>
<evidence type="ECO:0000256" key="2">
    <source>
        <dbReference type="ARBA" id="ARBA00008872"/>
    </source>
</evidence>
<evidence type="ECO:0000256" key="7">
    <source>
        <dbReference type="ARBA" id="ARBA00049127"/>
    </source>
</evidence>
<dbReference type="KEGG" id="fiy:BN1229_v1_3320"/>
<evidence type="ECO:0000256" key="8">
    <source>
        <dbReference type="PIRSR" id="PIRSR600183-50"/>
    </source>
</evidence>
<dbReference type="PROSITE" id="PS00878">
    <property type="entry name" value="ODR_DC_2_1"/>
    <property type="match status" value="1"/>
</dbReference>
<dbReference type="RefSeq" id="WP_046478447.1">
    <property type="nucleotide sequence ID" value="NZ_LN829118.1"/>
</dbReference>
<organism evidence="10 11">
    <name type="scientific">Candidatus Filomicrobium marinum</name>
    <dbReference type="NCBI Taxonomy" id="1608628"/>
    <lineage>
        <taxon>Bacteria</taxon>
        <taxon>Pseudomonadati</taxon>
        <taxon>Pseudomonadota</taxon>
        <taxon>Alphaproteobacteria</taxon>
        <taxon>Hyphomicrobiales</taxon>
        <taxon>Hyphomicrobiaceae</taxon>
        <taxon>Filomicrobium</taxon>
    </lineage>
</organism>
<dbReference type="GO" id="GO:0005737">
    <property type="term" value="C:cytoplasm"/>
    <property type="evidence" value="ECO:0007669"/>
    <property type="project" value="TreeGrafter"/>
</dbReference>
<keyword evidence="11" id="KW-1185">Reference proteome</keyword>
<reference evidence="11" key="1">
    <citation type="submission" date="2015-02" db="EMBL/GenBank/DDBJ databases">
        <authorList>
            <person name="Chooi Y.-H."/>
        </authorList>
    </citation>
    <scope>NUCLEOTIDE SEQUENCE [LARGE SCALE GENOMIC DNA]</scope>
    <source>
        <strain evidence="11">strain Y</strain>
    </source>
</reference>
<comment type="similarity">
    <text evidence="2">Belongs to the Orn/Lys/Arg decarboxylase class-II family.</text>
</comment>
<comment type="cofactor">
    <cofactor evidence="1 8">
        <name>pyridoxal 5'-phosphate</name>
        <dbReference type="ChEBI" id="CHEBI:597326"/>
    </cofactor>
</comment>
<dbReference type="GO" id="GO:0033387">
    <property type="term" value="P:putrescine biosynthetic process from arginine, via ornithine"/>
    <property type="evidence" value="ECO:0007669"/>
    <property type="project" value="TreeGrafter"/>
</dbReference>
<dbReference type="Pfam" id="PF02784">
    <property type="entry name" value="Orn_Arg_deC_N"/>
    <property type="match status" value="1"/>
</dbReference>
<dbReference type="InterPro" id="IPR009006">
    <property type="entry name" value="Ala_racemase/Decarboxylase_C"/>
</dbReference>
<dbReference type="EMBL" id="LN829119">
    <property type="protein sequence ID" value="CPR21887.1"/>
    <property type="molecule type" value="Genomic_DNA"/>
</dbReference>
<dbReference type="AlphaFoldDB" id="A0A0D6JJN6"/>
<dbReference type="PANTHER" id="PTHR11482:SF6">
    <property type="entry name" value="ORNITHINE DECARBOXYLASE 1-RELATED"/>
    <property type="match status" value="1"/>
</dbReference>
<evidence type="ECO:0000313" key="11">
    <source>
        <dbReference type="Proteomes" id="UP000033187"/>
    </source>
</evidence>
<protein>
    <recommendedName>
        <fullName evidence="6">ornithine decarboxylase</fullName>
        <ecNumber evidence="6">4.1.1.17</ecNumber>
    </recommendedName>
</protein>
<dbReference type="PANTHER" id="PTHR11482">
    <property type="entry name" value="ARGININE/DIAMINOPIMELATE/ORNITHINE DECARBOXYLASE"/>
    <property type="match status" value="1"/>
</dbReference>
<dbReference type="PROSITE" id="PS00879">
    <property type="entry name" value="ODR_DC_2_2"/>
    <property type="match status" value="1"/>
</dbReference>
<keyword evidence="3 8" id="KW-0663">Pyridoxal phosphate</keyword>
<dbReference type="InterPro" id="IPR022653">
    <property type="entry name" value="De-COase2_pyr-phos_BS"/>
</dbReference>
<dbReference type="InterPro" id="IPR002433">
    <property type="entry name" value="Orn_de-COase"/>
</dbReference>
<dbReference type="EC" id="4.1.1.17" evidence="6"/>
<keyword evidence="4" id="KW-0456">Lyase</keyword>
<dbReference type="Gene3D" id="3.20.20.10">
    <property type="entry name" value="Alanine racemase"/>
    <property type="match status" value="1"/>
</dbReference>
<accession>A0A0D6JJN6</accession>
<dbReference type="InterPro" id="IPR029066">
    <property type="entry name" value="PLP-binding_barrel"/>
</dbReference>
<evidence type="ECO:0000256" key="1">
    <source>
        <dbReference type="ARBA" id="ARBA00001933"/>
    </source>
</evidence>
<evidence type="ECO:0000259" key="9">
    <source>
        <dbReference type="Pfam" id="PF02784"/>
    </source>
</evidence>
<dbReference type="InterPro" id="IPR000183">
    <property type="entry name" value="Orn/DAP/Arg_de-COase"/>
</dbReference>
<evidence type="ECO:0000256" key="4">
    <source>
        <dbReference type="ARBA" id="ARBA00023239"/>
    </source>
</evidence>
<dbReference type="PRINTS" id="PR01179">
    <property type="entry name" value="ODADCRBXLASE"/>
</dbReference>
<dbReference type="Proteomes" id="UP000033187">
    <property type="component" value="Chromosome 1"/>
</dbReference>
<dbReference type="GO" id="GO:0004586">
    <property type="term" value="F:ornithine decarboxylase activity"/>
    <property type="evidence" value="ECO:0007669"/>
    <property type="project" value="UniProtKB-EC"/>
</dbReference>
<comment type="catalytic activity">
    <reaction evidence="7">
        <text>L-ornithine + H(+) = putrescine + CO2</text>
        <dbReference type="Rhea" id="RHEA:22964"/>
        <dbReference type="ChEBI" id="CHEBI:15378"/>
        <dbReference type="ChEBI" id="CHEBI:16526"/>
        <dbReference type="ChEBI" id="CHEBI:46911"/>
        <dbReference type="ChEBI" id="CHEBI:326268"/>
        <dbReference type="EC" id="4.1.1.17"/>
    </reaction>
</comment>
<gene>
    <name evidence="10" type="ORF">YBN1229_v1_3320</name>
</gene>
<dbReference type="OrthoDB" id="9802147at2"/>
<dbReference type="InterPro" id="IPR022657">
    <property type="entry name" value="De-COase2_CS"/>
</dbReference>
<dbReference type="Gene3D" id="2.40.37.10">
    <property type="entry name" value="Lyase, Ornithine Decarboxylase, Chain A, domain 1"/>
    <property type="match status" value="1"/>
</dbReference>